<organism evidence="3 4">
    <name type="scientific">Roseicyclus marinus</name>
    <dbReference type="NCBI Taxonomy" id="2161673"/>
    <lineage>
        <taxon>Bacteria</taxon>
        <taxon>Pseudomonadati</taxon>
        <taxon>Pseudomonadota</taxon>
        <taxon>Alphaproteobacteria</taxon>
        <taxon>Rhodobacterales</taxon>
        <taxon>Roseobacteraceae</taxon>
        <taxon>Roseicyclus</taxon>
    </lineage>
</organism>
<evidence type="ECO:0000259" key="2">
    <source>
        <dbReference type="PROSITE" id="PS51352"/>
    </source>
</evidence>
<dbReference type="GO" id="GO:0016491">
    <property type="term" value="F:oxidoreductase activity"/>
    <property type="evidence" value="ECO:0007669"/>
    <property type="project" value="InterPro"/>
</dbReference>
<feature type="chain" id="PRO_5041282984" evidence="1">
    <location>
        <begin position="21"/>
        <end position="250"/>
    </location>
</feature>
<gene>
    <name evidence="3" type="ORF">MACH21_17630</name>
</gene>
<feature type="domain" description="Thioredoxin" evidence="2">
    <location>
        <begin position="53"/>
        <end position="247"/>
    </location>
</feature>
<proteinExistence type="predicted"/>
<dbReference type="PANTHER" id="PTHR35272:SF3">
    <property type="entry name" value="THIOL:DISULFIDE INTERCHANGE PROTEIN DSBC"/>
    <property type="match status" value="1"/>
</dbReference>
<dbReference type="EMBL" id="AP027266">
    <property type="protein sequence ID" value="BDW85586.1"/>
    <property type="molecule type" value="Genomic_DNA"/>
</dbReference>
<dbReference type="PROSITE" id="PS51352">
    <property type="entry name" value="THIOREDOXIN_2"/>
    <property type="match status" value="1"/>
</dbReference>
<dbReference type="InterPro" id="IPR001853">
    <property type="entry name" value="DSBA-like_thioredoxin_dom"/>
</dbReference>
<accession>A0AA48HT40</accession>
<reference evidence="3 4" key="1">
    <citation type="submission" date="2023-01" db="EMBL/GenBank/DDBJ databases">
        <title>Complete genome sequence of Roseicyclus marinus strain Dej080120_10.</title>
        <authorList>
            <person name="Ueki S."/>
            <person name="Maruyama F."/>
        </authorList>
    </citation>
    <scope>NUCLEOTIDE SEQUENCE [LARGE SCALE GENOMIC DNA]</scope>
    <source>
        <strain evidence="3 4">Dej080120_10</strain>
    </source>
</reference>
<dbReference type="RefSeq" id="WP_338271400.1">
    <property type="nucleotide sequence ID" value="NZ_AP027266.1"/>
</dbReference>
<dbReference type="Pfam" id="PF18312">
    <property type="entry name" value="ScsC_N"/>
    <property type="match status" value="1"/>
</dbReference>
<evidence type="ECO:0000313" key="4">
    <source>
        <dbReference type="Proteomes" id="UP001337723"/>
    </source>
</evidence>
<feature type="signal peptide" evidence="1">
    <location>
        <begin position="1"/>
        <end position="20"/>
    </location>
</feature>
<dbReference type="InterPro" id="IPR051470">
    <property type="entry name" value="Thiol:disulfide_interchange"/>
</dbReference>
<evidence type="ECO:0000313" key="3">
    <source>
        <dbReference type="EMBL" id="BDW85586.1"/>
    </source>
</evidence>
<dbReference type="Pfam" id="PF01323">
    <property type="entry name" value="DSBA"/>
    <property type="match status" value="1"/>
</dbReference>
<keyword evidence="4" id="KW-1185">Reference proteome</keyword>
<keyword evidence="1" id="KW-0732">Signal</keyword>
<dbReference type="PANTHER" id="PTHR35272">
    <property type="entry name" value="THIOL:DISULFIDE INTERCHANGE PROTEIN DSBC-RELATED"/>
    <property type="match status" value="1"/>
</dbReference>
<protein>
    <submittedName>
        <fullName evidence="3">DSBA oxidoreductase</fullName>
    </submittedName>
</protein>
<dbReference type="Gene3D" id="3.40.30.10">
    <property type="entry name" value="Glutaredoxin"/>
    <property type="match status" value="1"/>
</dbReference>
<dbReference type="InterPro" id="IPR013766">
    <property type="entry name" value="Thioredoxin_domain"/>
</dbReference>
<sequence length="250" mass="27293">MLKHLLPLCLAAGLALPAAATDLDNLSDAERAAFRAEVRAYLLENPEVLMEAIAVLEQRQSQAEVERDGMMVAANMDALFNSAFDVSFGNPDADVVIVEFMDYRCGYCRRAHPEVADLVELDGNIRVIIKEFPILGEQSLLAARFAIATRIALGDEAYMDMHNAMMEMRGDMTEPALLGLAAELGLDGPAILAATDDPLVMQTIEYNHDLAQRMAISGTPSFVFGDQMVRGYVPLDGMQDIVALLRETAN</sequence>
<dbReference type="InterPro" id="IPR036249">
    <property type="entry name" value="Thioredoxin-like_sf"/>
</dbReference>
<dbReference type="Proteomes" id="UP001337723">
    <property type="component" value="Chromosome"/>
</dbReference>
<dbReference type="CDD" id="cd03023">
    <property type="entry name" value="DsbA_Com1_like"/>
    <property type="match status" value="1"/>
</dbReference>
<dbReference type="AlphaFoldDB" id="A0AA48HT40"/>
<dbReference type="InterPro" id="IPR041205">
    <property type="entry name" value="ScsC_N"/>
</dbReference>
<evidence type="ECO:0000256" key="1">
    <source>
        <dbReference type="SAM" id="SignalP"/>
    </source>
</evidence>
<dbReference type="SUPFAM" id="SSF52833">
    <property type="entry name" value="Thioredoxin-like"/>
    <property type="match status" value="1"/>
</dbReference>
<name>A0AA48HT40_9RHOB</name>
<dbReference type="KEGG" id="rmai:MACH21_17630"/>